<dbReference type="Proteomes" id="UP001165122">
    <property type="component" value="Unassembled WGS sequence"/>
</dbReference>
<gene>
    <name evidence="3" type="ORF">TrLO_g1389</name>
</gene>
<keyword evidence="4" id="KW-1185">Reference proteome</keyword>
<feature type="compositionally biased region" description="Polar residues" evidence="2">
    <location>
        <begin position="762"/>
        <end position="778"/>
    </location>
</feature>
<feature type="coiled-coil region" evidence="1">
    <location>
        <begin position="1147"/>
        <end position="1193"/>
    </location>
</feature>
<feature type="compositionally biased region" description="Low complexity" evidence="2">
    <location>
        <begin position="748"/>
        <end position="761"/>
    </location>
</feature>
<sequence length="1197" mass="132873">MIKTILKVLLAEYGVSNQTIIPHPTPPHLNITSLSIDYLLPSPNQPPPTYTASNPGIHAAILKRLLKILLSMTLKIQTVNLNIVSLEDPRVDSSISSIQFNAVKLNLDTIQCLKITALNAACSSGATLNFITSYMYFDDDYSYVTNIDVDVDKIVFIDDVQNYFTMISNLTSQTLTPSSATPPNPPTAYLLKISNLKSTAFSLISLLLTRDVKNVTTLLFHISLDEQYGFFNHDLVIEHNASNPSPVVINSDEPLVIYALPSILSLFPTFSPTSPASPNPISTPSSNLPSLNFPSTTINFSEYTLTLQHLTTSPLGTFHCSHLSLTYSSQPFITANQITLDSHKNIMVSLITIHEFEVNTSKSHRIRTTETTTTTNLEPFKDIINAFNGYTLTCTLQHIPLNITYEGSIFFYPSRLGATGSLNLSTKECELTIQKIEATCKFLECEGLRASIEITELIGEIDQDKLTSFFTAPAMEDLKVLIFLTIKNSTLSLSNSDRSINISKGHVCYGSNFETIKNSSGLINWKSLTENFEGTWGVRCEVIGGVDWGEGRLGKTEYGVTGGEGGWRFTGFRVEWFMPRRGWGEGNELAATPQAPPPQHLTTTTPSFNAVVNKLVNLTSDINTRYRSNTITLNSLKSLLSKNEKQRVALSTLTSCAIEGYLIVGRGLNFNPKTACMHRFRPPYLIRYDGVTATEFLNLKSSSIKKLKKKGKEDSFQITLPSTTLHLKPLIGSSEVWIDAINRYLNPPNSSPSKRSSYPNPTSTLNASAAASDFNNKSPIKRSSAAARLPKMTWKRSSKTAAAAPPPTPVSTPVAFPVPSNSFRVEISRNPPPPIQTTSQTPSPSKSFTLINFTLTLDSPPHLHTLQRSLGQFLHFSHQVLDTLPPPNLNLASSFDTATGESPEFEIVTTARQCSTAATVPEEESRVEILTNFIETVLKYDREAIREEVWKFLDCRFSPLPFSTAPFKLVTEIATAPTPLAPVNPHEDALMEIIHDINILSSETLAANYSYAQRNSFLEEQLKAQSTQHALIVKKNANLQPTTTTVTSPFDETLLSRLKTALQSLKTAKQTIAAATSKESEQVKILQRRLSSLTERYVSLVDGEKVTLNEDASTFSESDMNLMLKQLQGEILERTKVNLELSMMRELEVIEKERNLTEKKRREVEIQSLVEKVKEEQDLRIQVESELEALKEQYQTI</sequence>
<dbReference type="EMBL" id="BRXW01000310">
    <property type="protein sequence ID" value="GMI17896.1"/>
    <property type="molecule type" value="Genomic_DNA"/>
</dbReference>
<dbReference type="AlphaFoldDB" id="A0A9W7FTR6"/>
<organism evidence="3 4">
    <name type="scientific">Triparma laevis f. longispina</name>
    <dbReference type="NCBI Taxonomy" id="1714387"/>
    <lineage>
        <taxon>Eukaryota</taxon>
        <taxon>Sar</taxon>
        <taxon>Stramenopiles</taxon>
        <taxon>Ochrophyta</taxon>
        <taxon>Bolidophyceae</taxon>
        <taxon>Parmales</taxon>
        <taxon>Triparmaceae</taxon>
        <taxon>Triparma</taxon>
    </lineage>
</organism>
<keyword evidence="1" id="KW-0175">Coiled coil</keyword>
<name>A0A9W7FTR6_9STRA</name>
<evidence type="ECO:0000256" key="1">
    <source>
        <dbReference type="SAM" id="Coils"/>
    </source>
</evidence>
<dbReference type="OrthoDB" id="10551463at2759"/>
<evidence type="ECO:0000313" key="3">
    <source>
        <dbReference type="EMBL" id="GMI17896.1"/>
    </source>
</evidence>
<comment type="caution">
    <text evidence="3">The sequence shown here is derived from an EMBL/GenBank/DDBJ whole genome shotgun (WGS) entry which is preliminary data.</text>
</comment>
<evidence type="ECO:0000313" key="4">
    <source>
        <dbReference type="Proteomes" id="UP001165122"/>
    </source>
</evidence>
<protein>
    <submittedName>
        <fullName evidence="3">Uncharacterized protein</fullName>
    </submittedName>
</protein>
<proteinExistence type="predicted"/>
<reference evidence="4" key="1">
    <citation type="journal article" date="2023" name="Commun. Biol.">
        <title>Genome analysis of Parmales, the sister group of diatoms, reveals the evolutionary specialization of diatoms from phago-mixotrophs to photoautotrophs.</title>
        <authorList>
            <person name="Ban H."/>
            <person name="Sato S."/>
            <person name="Yoshikawa S."/>
            <person name="Yamada K."/>
            <person name="Nakamura Y."/>
            <person name="Ichinomiya M."/>
            <person name="Sato N."/>
            <person name="Blanc-Mathieu R."/>
            <person name="Endo H."/>
            <person name="Kuwata A."/>
            <person name="Ogata H."/>
        </authorList>
    </citation>
    <scope>NUCLEOTIDE SEQUENCE [LARGE SCALE GENOMIC DNA]</scope>
    <source>
        <strain evidence="4">NIES 3700</strain>
    </source>
</reference>
<accession>A0A9W7FTR6</accession>
<evidence type="ECO:0000256" key="2">
    <source>
        <dbReference type="SAM" id="MobiDB-lite"/>
    </source>
</evidence>
<feature type="region of interest" description="Disordered" evidence="2">
    <location>
        <begin position="748"/>
        <end position="816"/>
    </location>
</feature>